<dbReference type="AlphaFoldDB" id="A0A162CZS5"/>
<protein>
    <submittedName>
        <fullName evidence="2">Uncharacterized protein</fullName>
    </submittedName>
</protein>
<comment type="caution">
    <text evidence="2">The sequence shown here is derived from an EMBL/GenBank/DDBJ whole genome shotgun (WGS) entry which is preliminary data.</text>
</comment>
<feature type="non-terminal residue" evidence="2">
    <location>
        <position position="1"/>
    </location>
</feature>
<sequence length="74" mass="8479">LLYFILFYLFFKNISLISYNSSIGIKIGFGIGVSSTIHVESKRFGESIVKNNLVPHFLLGWNKVDDVMVFQLIH</sequence>
<name>A0A162CZS5_9CRUS</name>
<dbReference type="Proteomes" id="UP000076858">
    <property type="component" value="Unassembled WGS sequence"/>
</dbReference>
<feature type="signal peptide" evidence="1">
    <location>
        <begin position="1"/>
        <end position="16"/>
    </location>
</feature>
<gene>
    <name evidence="2" type="ORF">APZ42_001819</name>
</gene>
<reference evidence="2 3" key="1">
    <citation type="submission" date="2016-03" db="EMBL/GenBank/DDBJ databases">
        <title>EvidentialGene: Evidence-directed Construction of Genes on Genomes.</title>
        <authorList>
            <person name="Gilbert D.G."/>
            <person name="Choi J.-H."/>
            <person name="Mockaitis K."/>
            <person name="Colbourne J."/>
            <person name="Pfrender M."/>
        </authorList>
    </citation>
    <scope>NUCLEOTIDE SEQUENCE [LARGE SCALE GENOMIC DNA]</scope>
    <source>
        <strain evidence="2 3">Xinb3</strain>
        <tissue evidence="2">Complete organism</tissue>
    </source>
</reference>
<evidence type="ECO:0000313" key="3">
    <source>
        <dbReference type="Proteomes" id="UP000076858"/>
    </source>
</evidence>
<dbReference type="EMBL" id="LRGB01006715">
    <property type="protein sequence ID" value="KZS01504.1"/>
    <property type="molecule type" value="Genomic_DNA"/>
</dbReference>
<evidence type="ECO:0000313" key="2">
    <source>
        <dbReference type="EMBL" id="KZS01504.1"/>
    </source>
</evidence>
<proteinExistence type="predicted"/>
<accession>A0A162CZS5</accession>
<evidence type="ECO:0000256" key="1">
    <source>
        <dbReference type="SAM" id="SignalP"/>
    </source>
</evidence>
<keyword evidence="1" id="KW-0732">Signal</keyword>
<organism evidence="2 3">
    <name type="scientific">Daphnia magna</name>
    <dbReference type="NCBI Taxonomy" id="35525"/>
    <lineage>
        <taxon>Eukaryota</taxon>
        <taxon>Metazoa</taxon>
        <taxon>Ecdysozoa</taxon>
        <taxon>Arthropoda</taxon>
        <taxon>Crustacea</taxon>
        <taxon>Branchiopoda</taxon>
        <taxon>Diplostraca</taxon>
        <taxon>Cladocera</taxon>
        <taxon>Anomopoda</taxon>
        <taxon>Daphniidae</taxon>
        <taxon>Daphnia</taxon>
    </lineage>
</organism>
<feature type="chain" id="PRO_5007833305" evidence="1">
    <location>
        <begin position="17"/>
        <end position="74"/>
    </location>
</feature>
<keyword evidence="3" id="KW-1185">Reference proteome</keyword>